<proteinExistence type="predicted"/>
<name>A0A6J7XAM3_9CAUD</name>
<reference evidence="2" key="1">
    <citation type="submission" date="2020-05" db="EMBL/GenBank/DDBJ databases">
        <authorList>
            <person name="Chiriac C."/>
            <person name="Salcher M."/>
            <person name="Ghai R."/>
            <person name="Kavagutti S V."/>
        </authorList>
    </citation>
    <scope>NUCLEOTIDE SEQUENCE</scope>
</reference>
<accession>A0A6J7XAM3</accession>
<organism evidence="2">
    <name type="scientific">uncultured Caudovirales phage</name>
    <dbReference type="NCBI Taxonomy" id="2100421"/>
    <lineage>
        <taxon>Viruses</taxon>
        <taxon>Duplodnaviria</taxon>
        <taxon>Heunggongvirae</taxon>
        <taxon>Uroviricota</taxon>
        <taxon>Caudoviricetes</taxon>
        <taxon>Peduoviridae</taxon>
        <taxon>Maltschvirus</taxon>
        <taxon>Maltschvirus maltsch</taxon>
    </lineage>
</organism>
<evidence type="ECO:0000256" key="1">
    <source>
        <dbReference type="SAM" id="MobiDB-lite"/>
    </source>
</evidence>
<sequence>MTKFESWWYHEGSGPPLPGEDAEEHCKRMCQIAWSNGAFVMQEACAKLVEKKAAKTWVDVDTMAAVIRKVEV</sequence>
<protein>
    <submittedName>
        <fullName evidence="2">Uncharacterized protein</fullName>
    </submittedName>
</protein>
<dbReference type="EMBL" id="LR798335">
    <property type="protein sequence ID" value="CAB5224367.1"/>
    <property type="molecule type" value="Genomic_DNA"/>
</dbReference>
<feature type="region of interest" description="Disordered" evidence="1">
    <location>
        <begin position="1"/>
        <end position="20"/>
    </location>
</feature>
<gene>
    <name evidence="2" type="ORF">UFOVP393_63</name>
</gene>
<evidence type="ECO:0000313" key="2">
    <source>
        <dbReference type="EMBL" id="CAB5224367.1"/>
    </source>
</evidence>